<evidence type="ECO:0000313" key="2">
    <source>
        <dbReference type="EMBL" id="KAF0304864.1"/>
    </source>
</evidence>
<gene>
    <name evidence="2" type="primary">NPAB_1</name>
    <name evidence="3" type="synonym">NPAB_0</name>
    <name evidence="3" type="ORF">FJT64_019170</name>
    <name evidence="2" type="ORF">FJT64_023401</name>
</gene>
<dbReference type="OrthoDB" id="6594690at2759"/>
<keyword evidence="1" id="KW-0732">Signal</keyword>
<dbReference type="EMBL" id="MH580772">
    <property type="protein sequence ID" value="QBQ04007.1"/>
    <property type="molecule type" value="mRNA"/>
</dbReference>
<reference evidence="2 5" key="2">
    <citation type="submission" date="2019-07" db="EMBL/GenBank/DDBJ databases">
        <title>Draft genome assembly of a fouling barnacle, Amphibalanus amphitrite (Darwin, 1854): The first reference genome for Thecostraca.</title>
        <authorList>
            <person name="Kim W."/>
        </authorList>
    </citation>
    <scope>NUCLEOTIDE SEQUENCE [LARGE SCALE GENOMIC DNA]</scope>
    <source>
        <strain evidence="2">SNU_AA5</strain>
        <tissue evidence="2">Soma without cirri and trophi</tissue>
    </source>
</reference>
<evidence type="ECO:0000313" key="4">
    <source>
        <dbReference type="EMBL" id="QBQ04007.1"/>
    </source>
</evidence>
<reference evidence="4" key="1">
    <citation type="submission" date="2018-07" db="EMBL/GenBank/DDBJ databases">
        <title>Structural and molecular specialization of the internal root-like structure, interna, in the parasitic barnacle (Rhizocephala), Sacculina yatsui.</title>
        <authorList>
            <person name="Wong Y.H."/>
            <person name="Oguro-Okano M."/>
            <person name="Okano K."/>
        </authorList>
    </citation>
    <scope>NUCLEOTIDE SEQUENCE</scope>
</reference>
<protein>
    <submittedName>
        <fullName evidence="2 4">Neuroparsin</fullName>
    </submittedName>
</protein>
<evidence type="ECO:0000313" key="3">
    <source>
        <dbReference type="EMBL" id="KAF0309762.1"/>
    </source>
</evidence>
<dbReference type="EMBL" id="VIIS01000378">
    <property type="protein sequence ID" value="KAF0309762.1"/>
    <property type="molecule type" value="Genomic_DNA"/>
</dbReference>
<proteinExistence type="evidence at transcript level"/>
<dbReference type="Proteomes" id="UP000440578">
    <property type="component" value="Unassembled WGS sequence"/>
</dbReference>
<evidence type="ECO:0000313" key="5">
    <source>
        <dbReference type="Proteomes" id="UP000440578"/>
    </source>
</evidence>
<dbReference type="Pfam" id="PF07327">
    <property type="entry name" value="Neuroparsin"/>
    <property type="match status" value="1"/>
</dbReference>
<evidence type="ECO:0000256" key="1">
    <source>
        <dbReference type="SAM" id="SignalP"/>
    </source>
</evidence>
<feature type="chain" id="PRO_5036115442" evidence="1">
    <location>
        <begin position="25"/>
        <end position="102"/>
    </location>
</feature>
<dbReference type="EMBL" id="VIIS01000802">
    <property type="protein sequence ID" value="KAF0304864.1"/>
    <property type="molecule type" value="Genomic_DNA"/>
</dbReference>
<sequence>MQISTKYLFACLLALVFLCRASSAASACYGIRNVNPKDCSYGVIEYCGKYICAKGTGAKCSNNRNSPFRCGTGNFCLCGRCQGCSLHNVSDCYQETTNCFSK</sequence>
<feature type="signal peptide" evidence="1">
    <location>
        <begin position="1"/>
        <end position="24"/>
    </location>
</feature>
<name>A0A482KHM8_AMPAM</name>
<accession>A0A482KHM8</accession>
<organism evidence="4">
    <name type="scientific">Amphibalanus amphitrite</name>
    <name type="common">Striped barnacle</name>
    <name type="synonym">Balanus amphitrite</name>
    <dbReference type="NCBI Taxonomy" id="1232801"/>
    <lineage>
        <taxon>Eukaryota</taxon>
        <taxon>Metazoa</taxon>
        <taxon>Ecdysozoa</taxon>
        <taxon>Arthropoda</taxon>
        <taxon>Crustacea</taxon>
        <taxon>Multicrustacea</taxon>
        <taxon>Cirripedia</taxon>
        <taxon>Thoracica</taxon>
        <taxon>Thoracicalcarea</taxon>
        <taxon>Balanomorpha</taxon>
        <taxon>Balanoidea</taxon>
        <taxon>Balanidae</taxon>
        <taxon>Amphibalaninae</taxon>
        <taxon>Amphibalanus</taxon>
    </lineage>
</organism>
<dbReference type="AlphaFoldDB" id="A0A482KHM8"/>
<dbReference type="InterPro" id="IPR010850">
    <property type="entry name" value="Neuroparsin"/>
</dbReference>
<keyword evidence="5" id="KW-1185">Reference proteome</keyword>